<feature type="compositionally biased region" description="Polar residues" evidence="1">
    <location>
        <begin position="241"/>
        <end position="250"/>
    </location>
</feature>
<evidence type="ECO:0000313" key="2">
    <source>
        <dbReference type="EMBL" id="AAK73170.1"/>
    </source>
</evidence>
<dbReference type="AlphaFoldDB" id="Q93QG0"/>
<proteinExistence type="predicted"/>
<feature type="region of interest" description="Disordered" evidence="1">
    <location>
        <begin position="113"/>
        <end position="177"/>
    </location>
</feature>
<evidence type="ECO:0000256" key="1">
    <source>
        <dbReference type="SAM" id="MobiDB-lite"/>
    </source>
</evidence>
<sequence>MCRGQSSRSTSSGRFCSACCWIPWRAAAPMKGGVAERGSWSAPVSWADSPHTARWPPIRRAASARVRVGRAAPASGLPTRWARYSSAVSPRSPASPRRRRCVEEVPDDAAGLRRPCRRRRTRRLITNADRRTHQVPHEHGPAVGNDHHQCLGITRARPADRTGRSEPASASLAPGARHGIPRRLYDVFDGELRNGPASPGTSLGRRPGQRARHPRSHHDGRGDRNVARRPGLAATDRSELSHISTRSPSASAVRADDRRQRPS</sequence>
<feature type="compositionally biased region" description="Basic residues" evidence="1">
    <location>
        <begin position="114"/>
        <end position="123"/>
    </location>
</feature>
<name>Q93QG0_9MICO</name>
<protein>
    <submittedName>
        <fullName evidence="2">Putative regulator</fullName>
    </submittedName>
</protein>
<feature type="compositionally biased region" description="Basic and acidic residues" evidence="1">
    <location>
        <begin position="128"/>
        <end position="149"/>
    </location>
</feature>
<organism evidence="2">
    <name type="scientific">Brevibacterium sp. HCU</name>
    <dbReference type="NCBI Taxonomy" id="133406"/>
    <lineage>
        <taxon>Bacteria</taxon>
        <taxon>Bacillati</taxon>
        <taxon>Actinomycetota</taxon>
        <taxon>Actinomycetes</taxon>
        <taxon>Micrococcales</taxon>
        <taxon>Brevibacteriaceae</taxon>
        <taxon>Brevibacterium</taxon>
    </lineage>
</organism>
<dbReference type="EMBL" id="AF257215">
    <property type="protein sequence ID" value="AAK73170.1"/>
    <property type="molecule type" value="Genomic_DNA"/>
</dbReference>
<accession>Q93QG0</accession>
<feature type="compositionally biased region" description="Basic and acidic residues" evidence="1">
    <location>
        <begin position="217"/>
        <end position="226"/>
    </location>
</feature>
<feature type="compositionally biased region" description="Basic and acidic residues" evidence="1">
    <location>
        <begin position="254"/>
        <end position="263"/>
    </location>
</feature>
<feature type="compositionally biased region" description="Basic residues" evidence="1">
    <location>
        <begin position="207"/>
        <end position="216"/>
    </location>
</feature>
<reference evidence="2" key="1">
    <citation type="journal article" date="2002" name="Appl. Microbiol. Biotechnol.">
        <title>Identification of two gene clusters involved in cyclohexanone oxidation in Brevibacterium epidermidis strain HCU.</title>
        <authorList>
            <person name="Brzostowicz P.C."/>
            <person name="Blasko M.S."/>
            <person name="Rouviere P.E."/>
        </authorList>
    </citation>
    <scope>NUCLEOTIDE SEQUENCE</scope>
    <source>
        <strain evidence="2">HCU</strain>
    </source>
</reference>
<feature type="region of interest" description="Disordered" evidence="1">
    <location>
        <begin position="190"/>
        <end position="263"/>
    </location>
</feature>